<keyword evidence="3" id="KW-0645">Protease</keyword>
<dbReference type="GO" id="GO:0005737">
    <property type="term" value="C:cytoplasm"/>
    <property type="evidence" value="ECO:0007669"/>
    <property type="project" value="InterPro"/>
</dbReference>
<comment type="caution">
    <text evidence="10">The sequence shown here is derived from an EMBL/GenBank/DDBJ whole genome shotgun (WGS) entry which is preliminary data.</text>
</comment>
<proteinExistence type="inferred from homology"/>
<dbReference type="PRINTS" id="PR00481">
    <property type="entry name" value="LAMNOPPTDASE"/>
</dbReference>
<evidence type="ECO:0000256" key="1">
    <source>
        <dbReference type="ARBA" id="ARBA00009528"/>
    </source>
</evidence>
<dbReference type="OrthoDB" id="9809354at2"/>
<dbReference type="Proteomes" id="UP000018227">
    <property type="component" value="Unassembled WGS sequence"/>
</dbReference>
<dbReference type="EMBL" id="ACIL03000013">
    <property type="protein sequence ID" value="ESL02844.1"/>
    <property type="molecule type" value="Genomic_DNA"/>
</dbReference>
<reference evidence="10 11" key="1">
    <citation type="submission" date="2013-06" db="EMBL/GenBank/DDBJ databases">
        <authorList>
            <person name="Weinstock G."/>
            <person name="Sodergren E."/>
            <person name="Clifton S."/>
            <person name="Fulton L."/>
            <person name="Fulton B."/>
            <person name="Courtney L."/>
            <person name="Fronick C."/>
            <person name="Harrison M."/>
            <person name="Strong C."/>
            <person name="Farmer C."/>
            <person name="Delahaunty K."/>
            <person name="Markovic C."/>
            <person name="Hall O."/>
            <person name="Minx P."/>
            <person name="Tomlinson C."/>
            <person name="Mitreva M."/>
            <person name="Nelson J."/>
            <person name="Hou S."/>
            <person name="Wollam A."/>
            <person name="Pepin K.H."/>
            <person name="Johnson M."/>
            <person name="Bhonagiri V."/>
            <person name="Nash W.E."/>
            <person name="Warren W."/>
            <person name="Chinwalla A."/>
            <person name="Mardis E.R."/>
            <person name="Wilson R.K."/>
        </authorList>
    </citation>
    <scope>NUCLEOTIDE SEQUENCE [LARGE SCALE GENOMIC DNA]</scope>
    <source>
        <strain evidence="10 11">ATCC 51271</strain>
    </source>
</reference>
<gene>
    <name evidence="10" type="ORF">GCWU0000282_001714</name>
</gene>
<comment type="similarity">
    <text evidence="1">Belongs to the peptidase M17 family.</text>
</comment>
<dbReference type="SUPFAM" id="SSF52949">
    <property type="entry name" value="Macro domain-like"/>
    <property type="match status" value="1"/>
</dbReference>
<comment type="function">
    <text evidence="6">Presumably involved in the processing and regular turnover of intracellular proteins. Catalyzes the removal of unsubstituted N-terminal amino acids from various peptides.</text>
</comment>
<sequence>MEISLGNVGNTEIIYVKSKEKDYPYESKVKDIFNAEYLETLLFPVENGKKILLVGLGKENVKEPGISMEISAKACKELKKYEIKEYSFNIESLKLNKESFVSFAKGIYLSIKPARTYKSKVKKEDVKIGITGTKLDIEPLLKKAEIISDSIIFARDMVNAPANYLHPKEFSEKIAEFVKDTAIEVEILPVEKLRKKKMGGILGVGGSSVFPPYLVVLRYKGNPKRGEITAIVGKGVTVDTGGYCLKPSQFMAGIRGDNGGAAAVVGAIAILAKLKAKVNVTAIVPTVENKIAPDSYVDGDVLTSYSGRTIEVCDTDAEGRLILADAVTYAVRDEKAGRVLDIATLTGAVVNMYGFTIGGVVTDSDEMWEEYYKASLKTGEKHARIPFGKEHEKMLESDIADIKNVGGKFCGTITAGLFIRSFAEKKPWLHIDIAGTAWVDAPDYAYQDKYATGVCADTIAEWLM</sequence>
<dbReference type="Pfam" id="PF00883">
    <property type="entry name" value="Peptidase_M17"/>
    <property type="match status" value="1"/>
</dbReference>
<evidence type="ECO:0000313" key="10">
    <source>
        <dbReference type="EMBL" id="ESL02844.1"/>
    </source>
</evidence>
<dbReference type="PANTHER" id="PTHR11963">
    <property type="entry name" value="LEUCINE AMINOPEPTIDASE-RELATED"/>
    <property type="match status" value="1"/>
</dbReference>
<evidence type="ECO:0000256" key="7">
    <source>
        <dbReference type="ARBA" id="ARBA00050021"/>
    </source>
</evidence>
<accession>V2XKY9</accession>
<evidence type="ECO:0000256" key="5">
    <source>
        <dbReference type="ARBA" id="ARBA00033172"/>
    </source>
</evidence>
<dbReference type="eggNOG" id="COG0260">
    <property type="taxonomic scope" value="Bacteria"/>
</dbReference>
<dbReference type="PANTHER" id="PTHR11963:SF23">
    <property type="entry name" value="CYTOSOL AMINOPEPTIDASE"/>
    <property type="match status" value="1"/>
</dbReference>
<feature type="domain" description="Cytosol aminopeptidase" evidence="9">
    <location>
        <begin position="153"/>
        <end position="459"/>
    </location>
</feature>
<dbReference type="GO" id="GO:0070006">
    <property type="term" value="F:metalloaminopeptidase activity"/>
    <property type="evidence" value="ECO:0007669"/>
    <property type="project" value="InterPro"/>
</dbReference>
<evidence type="ECO:0000313" key="11">
    <source>
        <dbReference type="Proteomes" id="UP000018227"/>
    </source>
</evidence>
<evidence type="ECO:0000256" key="2">
    <source>
        <dbReference type="ARBA" id="ARBA00022438"/>
    </source>
</evidence>
<dbReference type="AlphaFoldDB" id="V2XKY9"/>
<dbReference type="InterPro" id="IPR000819">
    <property type="entry name" value="Peptidase_M17_C"/>
</dbReference>
<dbReference type="InterPro" id="IPR011356">
    <property type="entry name" value="Leucine_aapep/pepB"/>
</dbReference>
<dbReference type="GO" id="GO:0030145">
    <property type="term" value="F:manganese ion binding"/>
    <property type="evidence" value="ECO:0007669"/>
    <property type="project" value="InterPro"/>
</dbReference>
<evidence type="ECO:0000256" key="8">
    <source>
        <dbReference type="ARBA" id="ARBA00050061"/>
    </source>
</evidence>
<dbReference type="HOGENOM" id="CLU_013734_6_0_9"/>
<dbReference type="InterPro" id="IPR043472">
    <property type="entry name" value="Macro_dom-like"/>
</dbReference>
<evidence type="ECO:0000256" key="3">
    <source>
        <dbReference type="ARBA" id="ARBA00022670"/>
    </source>
</evidence>
<keyword evidence="2 10" id="KW-0031">Aminopeptidase</keyword>
<protein>
    <recommendedName>
        <fullName evidence="7">Probable cytosol aminopeptidase</fullName>
    </recommendedName>
    <alternativeName>
        <fullName evidence="8">Leucine aminopeptidase</fullName>
    </alternativeName>
    <alternativeName>
        <fullName evidence="5">Leucyl aminopeptidase</fullName>
    </alternativeName>
</protein>
<evidence type="ECO:0000256" key="4">
    <source>
        <dbReference type="ARBA" id="ARBA00022801"/>
    </source>
</evidence>
<name>V2XKY9_9FIRM</name>
<dbReference type="RefSeq" id="WP_023354586.1">
    <property type="nucleotide sequence ID" value="NZ_KI535368.1"/>
</dbReference>
<dbReference type="STRING" id="592026.GCWU0000282_001714"/>
<dbReference type="Gene3D" id="3.40.630.10">
    <property type="entry name" value="Zn peptidases"/>
    <property type="match status" value="1"/>
</dbReference>
<evidence type="ECO:0000259" key="9">
    <source>
        <dbReference type="Pfam" id="PF00883"/>
    </source>
</evidence>
<dbReference type="GO" id="GO:0006508">
    <property type="term" value="P:proteolysis"/>
    <property type="evidence" value="ECO:0007669"/>
    <property type="project" value="UniProtKB-KW"/>
</dbReference>
<dbReference type="CDD" id="cd00433">
    <property type="entry name" value="Peptidase_M17"/>
    <property type="match status" value="1"/>
</dbReference>
<dbReference type="Gene3D" id="3.40.220.10">
    <property type="entry name" value="Leucine Aminopeptidase, subunit E, domain 1"/>
    <property type="match status" value="1"/>
</dbReference>
<keyword evidence="11" id="KW-1185">Reference proteome</keyword>
<evidence type="ECO:0000256" key="6">
    <source>
        <dbReference type="ARBA" id="ARBA00049972"/>
    </source>
</evidence>
<dbReference type="SUPFAM" id="SSF53187">
    <property type="entry name" value="Zn-dependent exopeptidases"/>
    <property type="match status" value="1"/>
</dbReference>
<keyword evidence="4" id="KW-0378">Hydrolase</keyword>
<organism evidence="10 11">
    <name type="scientific">Catonella morbi ATCC 51271</name>
    <dbReference type="NCBI Taxonomy" id="592026"/>
    <lineage>
        <taxon>Bacteria</taxon>
        <taxon>Bacillati</taxon>
        <taxon>Bacillota</taxon>
        <taxon>Clostridia</taxon>
        <taxon>Lachnospirales</taxon>
        <taxon>Lachnospiraceae</taxon>
        <taxon>Catonella</taxon>
    </lineage>
</organism>